<dbReference type="InterPro" id="IPR016181">
    <property type="entry name" value="Acyl_CoA_acyltransferase"/>
</dbReference>
<dbReference type="PANTHER" id="PTHR43877">
    <property type="entry name" value="AMINOALKYLPHOSPHONATE N-ACETYLTRANSFERASE-RELATED-RELATED"/>
    <property type="match status" value="1"/>
</dbReference>
<feature type="domain" description="N-acetyltransferase" evidence="4">
    <location>
        <begin position="3"/>
        <end position="176"/>
    </location>
</feature>
<evidence type="ECO:0000256" key="1">
    <source>
        <dbReference type="ARBA" id="ARBA00022679"/>
    </source>
</evidence>
<evidence type="ECO:0000256" key="3">
    <source>
        <dbReference type="SAM" id="MobiDB-lite"/>
    </source>
</evidence>
<accession>A0ABY7AV71</accession>
<dbReference type="RefSeq" id="WP_268753815.1">
    <property type="nucleotide sequence ID" value="NZ_CP113836.1"/>
</dbReference>
<dbReference type="CDD" id="cd04301">
    <property type="entry name" value="NAT_SF"/>
    <property type="match status" value="1"/>
</dbReference>
<proteinExistence type="predicted"/>
<sequence>MEWTVRAAVAADADRIAEINVDAWRHAYRGLIAESTLAAIDTGARAVRWAETVRDLAEPAALFVAVGTDSRIGAYSGVTRARDEGDRRPGLRTGELTALYADPAGWGRGAGSAAHRAALDHLVAHGFEHAVLWVLAGNERARRFYEARGWRPDEVVKDAGIGDRPAPKIRYSRSLRKSE</sequence>
<dbReference type="SUPFAM" id="SSF55729">
    <property type="entry name" value="Acyl-CoA N-acyltransferases (Nat)"/>
    <property type="match status" value="1"/>
</dbReference>
<dbReference type="EMBL" id="CP113836">
    <property type="protein sequence ID" value="WAL63575.1"/>
    <property type="molecule type" value="Genomic_DNA"/>
</dbReference>
<dbReference type="PROSITE" id="PS51186">
    <property type="entry name" value="GNAT"/>
    <property type="match status" value="1"/>
</dbReference>
<dbReference type="Gene3D" id="3.40.630.30">
    <property type="match status" value="1"/>
</dbReference>
<feature type="compositionally biased region" description="Basic residues" evidence="3">
    <location>
        <begin position="170"/>
        <end position="179"/>
    </location>
</feature>
<reference evidence="5" key="1">
    <citation type="submission" date="2022-11" db="EMBL/GenBank/DDBJ databases">
        <authorList>
            <person name="Mo P."/>
        </authorList>
    </citation>
    <scope>NUCLEOTIDE SEQUENCE</scope>
    <source>
        <strain evidence="5">HUAS 11-8</strain>
    </source>
</reference>
<feature type="region of interest" description="Disordered" evidence="3">
    <location>
        <begin position="157"/>
        <end position="179"/>
    </location>
</feature>
<protein>
    <submittedName>
        <fullName evidence="5">GNAT family N-acetyltransferase</fullName>
    </submittedName>
</protein>
<keyword evidence="1" id="KW-0808">Transferase</keyword>
<dbReference type="InterPro" id="IPR050832">
    <property type="entry name" value="Bact_Acetyltransf"/>
</dbReference>
<organism evidence="5 6">
    <name type="scientific">Amycolatopsis cynarae</name>
    <dbReference type="NCBI Taxonomy" id="2995223"/>
    <lineage>
        <taxon>Bacteria</taxon>
        <taxon>Bacillati</taxon>
        <taxon>Actinomycetota</taxon>
        <taxon>Actinomycetes</taxon>
        <taxon>Pseudonocardiales</taxon>
        <taxon>Pseudonocardiaceae</taxon>
        <taxon>Amycolatopsis</taxon>
    </lineage>
</organism>
<name>A0ABY7AV71_9PSEU</name>
<dbReference type="InterPro" id="IPR000182">
    <property type="entry name" value="GNAT_dom"/>
</dbReference>
<evidence type="ECO:0000256" key="2">
    <source>
        <dbReference type="ARBA" id="ARBA00023315"/>
    </source>
</evidence>
<evidence type="ECO:0000313" key="5">
    <source>
        <dbReference type="EMBL" id="WAL63575.1"/>
    </source>
</evidence>
<keyword evidence="6" id="KW-1185">Reference proteome</keyword>
<dbReference type="Proteomes" id="UP001163203">
    <property type="component" value="Chromosome"/>
</dbReference>
<evidence type="ECO:0000313" key="6">
    <source>
        <dbReference type="Proteomes" id="UP001163203"/>
    </source>
</evidence>
<dbReference type="Pfam" id="PF00583">
    <property type="entry name" value="Acetyltransf_1"/>
    <property type="match status" value="1"/>
</dbReference>
<evidence type="ECO:0000259" key="4">
    <source>
        <dbReference type="PROSITE" id="PS51186"/>
    </source>
</evidence>
<gene>
    <name evidence="5" type="ORF">ORV05_21475</name>
</gene>
<keyword evidence="2" id="KW-0012">Acyltransferase</keyword>